<protein>
    <submittedName>
        <fullName evidence="1">Uncharacterized protein</fullName>
    </submittedName>
</protein>
<dbReference type="Proteomes" id="UP000799441">
    <property type="component" value="Unassembled WGS sequence"/>
</dbReference>
<sequence>MPAIEDLELRWYNTRVQKVEEAGSQNYRFFDTCHRSTASTTLRTCTLRCIHISKTALLDFLKQSFVRKITLQYVRLYDGTWRSIFDTLKRSEDAVTCSHLDDLFEHEVKWQLIFYEVPGKPKFPYTRGTPGPSDIVRKGEEVQQKLEYGFGRGRPMGSPETNRWRRRTLALYGALF</sequence>
<accession>A0A9P4UPA5</accession>
<comment type="caution">
    <text evidence="1">The sequence shown here is derived from an EMBL/GenBank/DDBJ whole genome shotgun (WGS) entry which is preliminary data.</text>
</comment>
<gene>
    <name evidence="1" type="ORF">K431DRAFT_301849</name>
</gene>
<name>A0A9P4UPA5_9PEZI</name>
<organism evidence="1 2">
    <name type="scientific">Polychaeton citri CBS 116435</name>
    <dbReference type="NCBI Taxonomy" id="1314669"/>
    <lineage>
        <taxon>Eukaryota</taxon>
        <taxon>Fungi</taxon>
        <taxon>Dikarya</taxon>
        <taxon>Ascomycota</taxon>
        <taxon>Pezizomycotina</taxon>
        <taxon>Dothideomycetes</taxon>
        <taxon>Dothideomycetidae</taxon>
        <taxon>Capnodiales</taxon>
        <taxon>Capnodiaceae</taxon>
        <taxon>Polychaeton</taxon>
    </lineage>
</organism>
<evidence type="ECO:0000313" key="1">
    <source>
        <dbReference type="EMBL" id="KAF2723252.1"/>
    </source>
</evidence>
<dbReference type="AlphaFoldDB" id="A0A9P4UPA5"/>
<keyword evidence="2" id="KW-1185">Reference proteome</keyword>
<dbReference type="OrthoDB" id="3438345at2759"/>
<reference evidence="1" key="1">
    <citation type="journal article" date="2020" name="Stud. Mycol.">
        <title>101 Dothideomycetes genomes: a test case for predicting lifestyles and emergence of pathogens.</title>
        <authorList>
            <person name="Haridas S."/>
            <person name="Albert R."/>
            <person name="Binder M."/>
            <person name="Bloem J."/>
            <person name="Labutti K."/>
            <person name="Salamov A."/>
            <person name="Andreopoulos B."/>
            <person name="Baker S."/>
            <person name="Barry K."/>
            <person name="Bills G."/>
            <person name="Bluhm B."/>
            <person name="Cannon C."/>
            <person name="Castanera R."/>
            <person name="Culley D."/>
            <person name="Daum C."/>
            <person name="Ezra D."/>
            <person name="Gonzalez J."/>
            <person name="Henrissat B."/>
            <person name="Kuo A."/>
            <person name="Liang C."/>
            <person name="Lipzen A."/>
            <person name="Lutzoni F."/>
            <person name="Magnuson J."/>
            <person name="Mondo S."/>
            <person name="Nolan M."/>
            <person name="Ohm R."/>
            <person name="Pangilinan J."/>
            <person name="Park H.-J."/>
            <person name="Ramirez L."/>
            <person name="Alfaro M."/>
            <person name="Sun H."/>
            <person name="Tritt A."/>
            <person name="Yoshinaga Y."/>
            <person name="Zwiers L.-H."/>
            <person name="Turgeon B."/>
            <person name="Goodwin S."/>
            <person name="Spatafora J."/>
            <person name="Crous P."/>
            <person name="Grigoriev I."/>
        </authorList>
    </citation>
    <scope>NUCLEOTIDE SEQUENCE</scope>
    <source>
        <strain evidence="1">CBS 116435</strain>
    </source>
</reference>
<proteinExistence type="predicted"/>
<evidence type="ECO:0000313" key="2">
    <source>
        <dbReference type="Proteomes" id="UP000799441"/>
    </source>
</evidence>
<dbReference type="EMBL" id="MU003777">
    <property type="protein sequence ID" value="KAF2723252.1"/>
    <property type="molecule type" value="Genomic_DNA"/>
</dbReference>